<proteinExistence type="predicted"/>
<evidence type="ECO:0000256" key="2">
    <source>
        <dbReference type="SAM" id="SignalP"/>
    </source>
</evidence>
<feature type="chain" id="PRO_5047145063" description="LPXTG cell wall anchor domain-containing protein" evidence="2">
    <location>
        <begin position="29"/>
        <end position="110"/>
    </location>
</feature>
<keyword evidence="2" id="KW-0732">Signal</keyword>
<name>A0ABV6K6Q6_9LACO</name>
<sequence>MKKLTKIATEVATIAGFVSLTTAIPASAAATAPTTTATTRVMVREVKKPPILLPATGAATVSLAKLNQTGRSARYTQNDDTNPLKAGVIALGLLVIAAIANWSGFKRRSL</sequence>
<dbReference type="Proteomes" id="UP001589855">
    <property type="component" value="Unassembled WGS sequence"/>
</dbReference>
<keyword evidence="4" id="KW-1185">Reference proteome</keyword>
<evidence type="ECO:0000256" key="1">
    <source>
        <dbReference type="SAM" id="Phobius"/>
    </source>
</evidence>
<feature type="transmembrane region" description="Helical" evidence="1">
    <location>
        <begin position="86"/>
        <end position="105"/>
    </location>
</feature>
<keyword evidence="1" id="KW-1133">Transmembrane helix</keyword>
<comment type="caution">
    <text evidence="3">The sequence shown here is derived from an EMBL/GenBank/DDBJ whole genome shotgun (WGS) entry which is preliminary data.</text>
</comment>
<reference evidence="3 4" key="1">
    <citation type="submission" date="2024-09" db="EMBL/GenBank/DDBJ databases">
        <authorList>
            <person name="Sun Q."/>
            <person name="Mori K."/>
        </authorList>
    </citation>
    <scope>NUCLEOTIDE SEQUENCE [LARGE SCALE GENOMIC DNA]</scope>
    <source>
        <strain evidence="3 4">TBRC 4575</strain>
    </source>
</reference>
<organism evidence="3 4">
    <name type="scientific">Lactiplantibacillus plajomi</name>
    <dbReference type="NCBI Taxonomy" id="1457217"/>
    <lineage>
        <taxon>Bacteria</taxon>
        <taxon>Bacillati</taxon>
        <taxon>Bacillota</taxon>
        <taxon>Bacilli</taxon>
        <taxon>Lactobacillales</taxon>
        <taxon>Lactobacillaceae</taxon>
        <taxon>Lactiplantibacillus</taxon>
    </lineage>
</organism>
<evidence type="ECO:0000313" key="4">
    <source>
        <dbReference type="Proteomes" id="UP001589855"/>
    </source>
</evidence>
<accession>A0ABV6K6Q6</accession>
<keyword evidence="1" id="KW-0472">Membrane</keyword>
<feature type="signal peptide" evidence="2">
    <location>
        <begin position="1"/>
        <end position="28"/>
    </location>
</feature>
<keyword evidence="1" id="KW-0812">Transmembrane</keyword>
<dbReference type="EMBL" id="JBHLUK010000075">
    <property type="protein sequence ID" value="MFC0424782.1"/>
    <property type="molecule type" value="Genomic_DNA"/>
</dbReference>
<dbReference type="RefSeq" id="WP_137644296.1">
    <property type="nucleotide sequence ID" value="NZ_BAABRM010000006.1"/>
</dbReference>
<protein>
    <recommendedName>
        <fullName evidence="5">LPXTG cell wall anchor domain-containing protein</fullName>
    </recommendedName>
</protein>
<evidence type="ECO:0000313" key="3">
    <source>
        <dbReference type="EMBL" id="MFC0424782.1"/>
    </source>
</evidence>
<gene>
    <name evidence="3" type="ORF">ACFFGS_11665</name>
</gene>
<evidence type="ECO:0008006" key="5">
    <source>
        <dbReference type="Google" id="ProtNLM"/>
    </source>
</evidence>